<dbReference type="SUPFAM" id="SSF57903">
    <property type="entry name" value="FYVE/PHD zinc finger"/>
    <property type="match status" value="1"/>
</dbReference>
<evidence type="ECO:0000256" key="4">
    <source>
        <dbReference type="PROSITE-ProRule" id="PRU00175"/>
    </source>
</evidence>
<name>A0A8E0S432_9TREM</name>
<evidence type="ECO:0000259" key="7">
    <source>
        <dbReference type="PROSITE" id="PS50178"/>
    </source>
</evidence>
<proteinExistence type="predicted"/>
<evidence type="ECO:0000256" key="3">
    <source>
        <dbReference type="ARBA" id="ARBA00022833"/>
    </source>
</evidence>
<feature type="region of interest" description="Disordered" evidence="5">
    <location>
        <begin position="572"/>
        <end position="595"/>
    </location>
</feature>
<dbReference type="PROSITE" id="PS50089">
    <property type="entry name" value="ZF_RING_2"/>
    <property type="match status" value="1"/>
</dbReference>
<keyword evidence="1" id="KW-0479">Metal-binding</keyword>
<feature type="region of interest" description="Disordered" evidence="5">
    <location>
        <begin position="29"/>
        <end position="53"/>
    </location>
</feature>
<keyword evidence="3" id="KW-0862">Zinc</keyword>
<comment type="caution">
    <text evidence="8">The sequence shown here is derived from an EMBL/GenBank/DDBJ whole genome shotgun (WGS) entry which is preliminary data.</text>
</comment>
<feature type="region of interest" description="Disordered" evidence="5">
    <location>
        <begin position="342"/>
        <end position="388"/>
    </location>
</feature>
<dbReference type="GO" id="GO:0031901">
    <property type="term" value="C:early endosome membrane"/>
    <property type="evidence" value="ECO:0007669"/>
    <property type="project" value="TreeGrafter"/>
</dbReference>
<dbReference type="InterPro" id="IPR013083">
    <property type="entry name" value="Znf_RING/FYVE/PHD"/>
</dbReference>
<keyword evidence="9" id="KW-1185">Reference proteome</keyword>
<dbReference type="Proteomes" id="UP000728185">
    <property type="component" value="Unassembled WGS sequence"/>
</dbReference>
<dbReference type="Pfam" id="PF01363">
    <property type="entry name" value="FYVE"/>
    <property type="match status" value="1"/>
</dbReference>
<dbReference type="SMART" id="SM00064">
    <property type="entry name" value="FYVE"/>
    <property type="match status" value="1"/>
</dbReference>
<dbReference type="OrthoDB" id="5872154at2759"/>
<dbReference type="InterPro" id="IPR011011">
    <property type="entry name" value="Znf_FYVE_PHD"/>
</dbReference>
<evidence type="ECO:0000259" key="6">
    <source>
        <dbReference type="PROSITE" id="PS50089"/>
    </source>
</evidence>
<protein>
    <submittedName>
        <fullName evidence="8">WD repeat and FYVE domain-containing protein 3</fullName>
    </submittedName>
</protein>
<evidence type="ECO:0000256" key="2">
    <source>
        <dbReference type="ARBA" id="ARBA00022771"/>
    </source>
</evidence>
<dbReference type="PROSITE" id="PS50178">
    <property type="entry name" value="ZF_FYVE"/>
    <property type="match status" value="1"/>
</dbReference>
<feature type="domain" description="RING-type" evidence="6">
    <location>
        <begin position="607"/>
        <end position="657"/>
    </location>
</feature>
<feature type="region of interest" description="Disordered" evidence="5">
    <location>
        <begin position="521"/>
        <end position="545"/>
    </location>
</feature>
<evidence type="ECO:0000256" key="1">
    <source>
        <dbReference type="ARBA" id="ARBA00022723"/>
    </source>
</evidence>
<feature type="compositionally biased region" description="Polar residues" evidence="5">
    <location>
        <begin position="342"/>
        <end position="355"/>
    </location>
</feature>
<keyword evidence="2 4" id="KW-0863">Zinc-finger</keyword>
<evidence type="ECO:0000313" key="9">
    <source>
        <dbReference type="Proteomes" id="UP000728185"/>
    </source>
</evidence>
<dbReference type="InterPro" id="IPR001841">
    <property type="entry name" value="Znf_RING"/>
</dbReference>
<dbReference type="PANTHER" id="PTHR46465">
    <property type="entry name" value="LATERAL SIGNALING TARGET PROTEIN 2 HOMOLOG"/>
    <property type="match status" value="1"/>
</dbReference>
<dbReference type="GO" id="GO:0008270">
    <property type="term" value="F:zinc ion binding"/>
    <property type="evidence" value="ECO:0007669"/>
    <property type="project" value="UniProtKB-KW"/>
</dbReference>
<feature type="compositionally biased region" description="Low complexity" evidence="5">
    <location>
        <begin position="365"/>
        <end position="381"/>
    </location>
</feature>
<dbReference type="PANTHER" id="PTHR46465:SF2">
    <property type="entry name" value="LATERAL SIGNALING TARGET PROTEIN 2 HOMOLOG"/>
    <property type="match status" value="1"/>
</dbReference>
<feature type="compositionally biased region" description="Acidic residues" evidence="5">
    <location>
        <begin position="579"/>
        <end position="595"/>
    </location>
</feature>
<reference evidence="8" key="1">
    <citation type="submission" date="2019-05" db="EMBL/GenBank/DDBJ databases">
        <title>Annotation for the trematode Fasciolopsis buski.</title>
        <authorList>
            <person name="Choi Y.-J."/>
        </authorList>
    </citation>
    <scope>NUCLEOTIDE SEQUENCE</scope>
    <source>
        <strain evidence="8">HT</strain>
        <tissue evidence="8">Whole worm</tissue>
    </source>
</reference>
<sequence>MVFCSYDHIFQTELPAVILASSVSVHDSEKRKRPRSTCPQASTSQPDPNDEVLPIPAGTKVTLEVRIGPRVFYETVRLPPASMLVISDKLCSLIQELDEAAAKFEYEFVRTLSRRLRTVQEAEDLQLMTVLFSETLMWGLAVRLFSMRQLADRDPTVLLSLPRLAVLVGTRILPDSPIGAHRLAAGRRLPFMCASSRTDLAYLVRQLYALRLDQLFRLARWLGPRGLPNINRSRSTGIAEPTSRLTTGSAVNVRSLSPLPGAFMQSSWRGSFSPPLIRRRTWKANLAGLHRIYKTVATVADRLSVNYPTEIRFILQTVIEMHDKSEEEAALAEQTNALRLSDSVKMNQSSSSTNMLGGADSHIQESITSNSPSSSSSSSESSETELEDELILDEKALGPDPKHGSLAKLLDWSDVISHREPTKTRLTDLLRSSTISAMKWAKSEDSLMLTGMPPDRADSFEIQKKIPVIASSPQTSSLELGVDVAAMLVGDESQSSCGQIQSRSTGLSDLRSYLVSSGDRFDADSTNRNSGPHRHHKLHLGSSVEGVRSPTDQVYHYLPAWQPDRFRDSDRLDSVRLDSEEEDRETDTDDDDHNEDESVAYQVGRQCASCLRSFNLFRRRHHCRRCGHIFCASCSNHWQSVEGLATDKPVRICTECHEFLNVQTTT</sequence>
<dbReference type="InterPro" id="IPR017455">
    <property type="entry name" value="Znf_FYVE-rel"/>
</dbReference>
<dbReference type="Gene3D" id="3.30.40.10">
    <property type="entry name" value="Zinc/RING finger domain, C3HC4 (zinc finger)"/>
    <property type="match status" value="1"/>
</dbReference>
<evidence type="ECO:0000256" key="5">
    <source>
        <dbReference type="SAM" id="MobiDB-lite"/>
    </source>
</evidence>
<dbReference type="EMBL" id="LUCM01002378">
    <property type="protein sequence ID" value="KAA0197427.1"/>
    <property type="molecule type" value="Genomic_DNA"/>
</dbReference>
<dbReference type="InterPro" id="IPR000306">
    <property type="entry name" value="Znf_FYVE"/>
</dbReference>
<accession>A0A8E0S432</accession>
<dbReference type="AlphaFoldDB" id="A0A8E0S432"/>
<dbReference type="CDD" id="cd00065">
    <property type="entry name" value="FYVE_like_SF"/>
    <property type="match status" value="1"/>
</dbReference>
<gene>
    <name evidence="8" type="ORF">FBUS_09121</name>
</gene>
<dbReference type="InterPro" id="IPR051118">
    <property type="entry name" value="LST-2"/>
</dbReference>
<feature type="domain" description="FYVE-type" evidence="7">
    <location>
        <begin position="606"/>
        <end position="661"/>
    </location>
</feature>
<organism evidence="8 9">
    <name type="scientific">Fasciolopsis buskii</name>
    <dbReference type="NCBI Taxonomy" id="27845"/>
    <lineage>
        <taxon>Eukaryota</taxon>
        <taxon>Metazoa</taxon>
        <taxon>Spiralia</taxon>
        <taxon>Lophotrochozoa</taxon>
        <taxon>Platyhelminthes</taxon>
        <taxon>Trematoda</taxon>
        <taxon>Digenea</taxon>
        <taxon>Plagiorchiida</taxon>
        <taxon>Echinostomata</taxon>
        <taxon>Echinostomatoidea</taxon>
        <taxon>Fasciolidae</taxon>
        <taxon>Fasciolopsis</taxon>
    </lineage>
</organism>
<feature type="compositionally biased region" description="Polar residues" evidence="5">
    <location>
        <begin position="37"/>
        <end position="47"/>
    </location>
</feature>
<evidence type="ECO:0000313" key="8">
    <source>
        <dbReference type="EMBL" id="KAA0197427.1"/>
    </source>
</evidence>